<feature type="domain" description="HTH lysR-type" evidence="5">
    <location>
        <begin position="1"/>
        <end position="57"/>
    </location>
</feature>
<dbReference type="OrthoDB" id="6085176at2"/>
<reference evidence="6 7" key="1">
    <citation type="submission" date="2017-10" db="EMBL/GenBank/DDBJ databases">
        <authorList>
            <person name="Banno H."/>
            <person name="Chua N.-H."/>
        </authorList>
    </citation>
    <scope>NUCLEOTIDE SEQUENCE [LARGE SCALE GENOMIC DNA]</scope>
    <source>
        <strain evidence="6">Vibrio tapetis CECT4600</strain>
    </source>
</reference>
<name>A0A2N8ZMH9_9VIBR</name>
<dbReference type="SUPFAM" id="SSF46785">
    <property type="entry name" value="Winged helix' DNA-binding domain"/>
    <property type="match status" value="1"/>
</dbReference>
<dbReference type="InterPro" id="IPR036390">
    <property type="entry name" value="WH_DNA-bd_sf"/>
</dbReference>
<comment type="similarity">
    <text evidence="1">Belongs to the LysR transcriptional regulatory family.</text>
</comment>
<dbReference type="Proteomes" id="UP000235828">
    <property type="component" value="Chromosome B"/>
</dbReference>
<sequence>MNKNHRYFLHVAHHGSIKHAAESLKLSQPSLTSAIKKLESQLGVALFDRRSKGVELTEYGHVFLRYAREQQDKHLEMVHSLNELSQRQFGRIKLGTGEAWWECFVKESVKQYQLTAPSSSFHLEFGNNLSLMHHLIRGELDLFIGHEVANLSPQVKVRFIPLFQEFEAYYVHPLHPLLINDTPMNLLDEFPLLRATPDHIRHGSMLIDQPHAHNPLQQPVNQIIYDVDSLSASIDMLLMTQAVMPYTHKLKSYLEQKGLKCLTVNNEKIGSIGIYVPLGQLPDKIESLISQIKLASEGTVS</sequence>
<keyword evidence="7" id="KW-1185">Reference proteome</keyword>
<dbReference type="KEGG" id="vta:B1499"/>
<dbReference type="GO" id="GO:0003700">
    <property type="term" value="F:DNA-binding transcription factor activity"/>
    <property type="evidence" value="ECO:0007669"/>
    <property type="project" value="InterPro"/>
</dbReference>
<dbReference type="Pfam" id="PF03466">
    <property type="entry name" value="LysR_substrate"/>
    <property type="match status" value="1"/>
</dbReference>
<accession>A0A2N8ZMH9</accession>
<organism evidence="6 7">
    <name type="scientific">Vibrio tapetis subsp. tapetis</name>
    <dbReference type="NCBI Taxonomy" id="1671868"/>
    <lineage>
        <taxon>Bacteria</taxon>
        <taxon>Pseudomonadati</taxon>
        <taxon>Pseudomonadota</taxon>
        <taxon>Gammaproteobacteria</taxon>
        <taxon>Vibrionales</taxon>
        <taxon>Vibrionaceae</taxon>
        <taxon>Vibrio</taxon>
    </lineage>
</organism>
<dbReference type="InterPro" id="IPR005119">
    <property type="entry name" value="LysR_subst-bd"/>
</dbReference>
<dbReference type="SUPFAM" id="SSF53850">
    <property type="entry name" value="Periplasmic binding protein-like II"/>
    <property type="match status" value="1"/>
</dbReference>
<keyword evidence="4" id="KW-0804">Transcription</keyword>
<dbReference type="PANTHER" id="PTHR30419:SF8">
    <property type="entry name" value="NITROGEN ASSIMILATION TRANSCRIPTIONAL ACTIVATOR-RELATED"/>
    <property type="match status" value="1"/>
</dbReference>
<evidence type="ECO:0000256" key="4">
    <source>
        <dbReference type="ARBA" id="ARBA00023163"/>
    </source>
</evidence>
<dbReference type="FunFam" id="1.10.10.10:FF:000001">
    <property type="entry name" value="LysR family transcriptional regulator"/>
    <property type="match status" value="1"/>
</dbReference>
<dbReference type="InterPro" id="IPR000847">
    <property type="entry name" value="LysR_HTH_N"/>
</dbReference>
<evidence type="ECO:0000313" key="7">
    <source>
        <dbReference type="Proteomes" id="UP000235828"/>
    </source>
</evidence>
<evidence type="ECO:0000256" key="2">
    <source>
        <dbReference type="ARBA" id="ARBA00023015"/>
    </source>
</evidence>
<dbReference type="InterPro" id="IPR050950">
    <property type="entry name" value="HTH-type_LysR_regulators"/>
</dbReference>
<dbReference type="GO" id="GO:0005829">
    <property type="term" value="C:cytosol"/>
    <property type="evidence" value="ECO:0007669"/>
    <property type="project" value="TreeGrafter"/>
</dbReference>
<gene>
    <name evidence="6" type="ORF">VTAP4600_B1499</name>
</gene>
<evidence type="ECO:0000313" key="6">
    <source>
        <dbReference type="EMBL" id="SON53110.1"/>
    </source>
</evidence>
<evidence type="ECO:0000256" key="1">
    <source>
        <dbReference type="ARBA" id="ARBA00009437"/>
    </source>
</evidence>
<keyword evidence="3" id="KW-0238">DNA-binding</keyword>
<dbReference type="InterPro" id="IPR036388">
    <property type="entry name" value="WH-like_DNA-bd_sf"/>
</dbReference>
<dbReference type="PANTHER" id="PTHR30419">
    <property type="entry name" value="HTH-TYPE TRANSCRIPTIONAL REGULATOR YBHD"/>
    <property type="match status" value="1"/>
</dbReference>
<proteinExistence type="inferred from homology"/>
<dbReference type="Pfam" id="PF00126">
    <property type="entry name" value="HTH_1"/>
    <property type="match status" value="1"/>
</dbReference>
<dbReference type="EMBL" id="LT960612">
    <property type="protein sequence ID" value="SON53110.1"/>
    <property type="molecule type" value="Genomic_DNA"/>
</dbReference>
<dbReference type="GO" id="GO:0003677">
    <property type="term" value="F:DNA binding"/>
    <property type="evidence" value="ECO:0007669"/>
    <property type="project" value="UniProtKB-KW"/>
</dbReference>
<dbReference type="RefSeq" id="WP_102525186.1">
    <property type="nucleotide sequence ID" value="NZ_LT960612.1"/>
</dbReference>
<dbReference type="AlphaFoldDB" id="A0A2N8ZMH9"/>
<dbReference type="PROSITE" id="PS50931">
    <property type="entry name" value="HTH_LYSR"/>
    <property type="match status" value="1"/>
</dbReference>
<dbReference type="Gene3D" id="3.40.190.290">
    <property type="match status" value="1"/>
</dbReference>
<protein>
    <submittedName>
        <fullName evidence="6">Transcriptional regulator</fullName>
    </submittedName>
</protein>
<dbReference type="PRINTS" id="PR00039">
    <property type="entry name" value="HTHLYSR"/>
</dbReference>
<dbReference type="Gene3D" id="1.10.10.10">
    <property type="entry name" value="Winged helix-like DNA-binding domain superfamily/Winged helix DNA-binding domain"/>
    <property type="match status" value="1"/>
</dbReference>
<keyword evidence="2" id="KW-0805">Transcription regulation</keyword>
<evidence type="ECO:0000259" key="5">
    <source>
        <dbReference type="PROSITE" id="PS50931"/>
    </source>
</evidence>
<evidence type="ECO:0000256" key="3">
    <source>
        <dbReference type="ARBA" id="ARBA00023125"/>
    </source>
</evidence>